<organism evidence="9 10">
    <name type="scientific">Brachyspira pilosicoli P43/6/78</name>
    <dbReference type="NCBI Taxonomy" id="1042417"/>
    <lineage>
        <taxon>Bacteria</taxon>
        <taxon>Pseudomonadati</taxon>
        <taxon>Spirochaetota</taxon>
        <taxon>Spirochaetia</taxon>
        <taxon>Brachyspirales</taxon>
        <taxon>Brachyspiraceae</taxon>
        <taxon>Brachyspira</taxon>
    </lineage>
</organism>
<evidence type="ECO:0000256" key="1">
    <source>
        <dbReference type="ARBA" id="ARBA00004651"/>
    </source>
</evidence>
<feature type="domain" description="ABC transmembrane type-1" evidence="8">
    <location>
        <begin position="78"/>
        <end position="262"/>
    </location>
</feature>
<evidence type="ECO:0000313" key="9">
    <source>
        <dbReference type="EMBL" id="AGA66254.1"/>
    </source>
</evidence>
<dbReference type="InterPro" id="IPR035906">
    <property type="entry name" value="MetI-like_sf"/>
</dbReference>
<keyword evidence="10" id="KW-1185">Reference proteome</keyword>
<gene>
    <name evidence="9" type="ORF">BPP43_04950</name>
</gene>
<keyword evidence="6 7" id="KW-0472">Membrane</keyword>
<evidence type="ECO:0000256" key="7">
    <source>
        <dbReference type="RuleBase" id="RU363032"/>
    </source>
</evidence>
<keyword evidence="3" id="KW-1003">Cell membrane</keyword>
<dbReference type="KEGG" id="bpip:BPP43_04950"/>
<feature type="transmembrane region" description="Helical" evidence="7">
    <location>
        <begin position="25"/>
        <end position="45"/>
    </location>
</feature>
<dbReference type="CDD" id="cd06261">
    <property type="entry name" value="TM_PBP2"/>
    <property type="match status" value="1"/>
</dbReference>
<dbReference type="GeneID" id="56440591"/>
<keyword evidence="5 7" id="KW-1133">Transmembrane helix</keyword>
<keyword evidence="2 7" id="KW-0813">Transport</keyword>
<feature type="transmembrane region" description="Helical" evidence="7">
    <location>
        <begin position="240"/>
        <end position="261"/>
    </location>
</feature>
<evidence type="ECO:0000256" key="4">
    <source>
        <dbReference type="ARBA" id="ARBA00022692"/>
    </source>
</evidence>
<accession>A0A3B6VM94</accession>
<feature type="transmembrane region" description="Helical" evidence="7">
    <location>
        <begin position="85"/>
        <end position="105"/>
    </location>
</feature>
<dbReference type="GO" id="GO:0042918">
    <property type="term" value="P:alkanesulfonate transmembrane transport"/>
    <property type="evidence" value="ECO:0007669"/>
    <property type="project" value="UniProtKB-ARBA"/>
</dbReference>
<keyword evidence="4 7" id="KW-0812">Transmembrane</keyword>
<name>A0A3B6VM94_BRAPL</name>
<dbReference type="RefSeq" id="WP_014932782.1">
    <property type="nucleotide sequence ID" value="NC_019908.1"/>
</dbReference>
<dbReference type="Proteomes" id="UP000010793">
    <property type="component" value="Chromosome"/>
</dbReference>
<dbReference type="SUPFAM" id="SSF161098">
    <property type="entry name" value="MetI-like"/>
    <property type="match status" value="1"/>
</dbReference>
<sequence length="275" mass="30528">MENNGSQVPQNKSRVINLGNAGNSLFMKFYSISVLLAIMIIWYFLAKKIDNNLLLPDFILTCKEFFKSWIDSYTVQNLLITLERVFRGFLIACIIGLPLGLIMGYSKPILLAVSPIINSIRQVPIMAWIPLAIVWFGLGDGPTIFLITMSAIFPLIINTIDGVRGIDPNYINAARSMGAKNIDIMLDIILPGALPSFLTGCRLALGLGWMSVICAEFIATSKGFGFILVEAQQRLETPKLYALMIVSALIGFSMDRILIILEKLLTSWRFKNGNS</sequence>
<comment type="similarity">
    <text evidence="7">Belongs to the binding-protein-dependent transport system permease family.</text>
</comment>
<protein>
    <submittedName>
        <fullName evidence="9">Nitrate/sulfonate/bicarbonate ABC transporter permease</fullName>
    </submittedName>
</protein>
<dbReference type="PROSITE" id="PS50928">
    <property type="entry name" value="ABC_TM1"/>
    <property type="match status" value="1"/>
</dbReference>
<feature type="transmembrane region" description="Helical" evidence="7">
    <location>
        <begin position="125"/>
        <end position="147"/>
    </location>
</feature>
<evidence type="ECO:0000256" key="6">
    <source>
        <dbReference type="ARBA" id="ARBA00023136"/>
    </source>
</evidence>
<feature type="transmembrane region" description="Helical" evidence="7">
    <location>
        <begin position="203"/>
        <end position="228"/>
    </location>
</feature>
<dbReference type="FunFam" id="1.10.3720.10:FF:000003">
    <property type="entry name" value="Aliphatic sulfonate ABC transporter permease"/>
    <property type="match status" value="1"/>
</dbReference>
<dbReference type="InterPro" id="IPR000515">
    <property type="entry name" value="MetI-like"/>
</dbReference>
<dbReference type="AlphaFoldDB" id="A0A3B6VM94"/>
<dbReference type="Gene3D" id="1.10.3720.10">
    <property type="entry name" value="MetI-like"/>
    <property type="match status" value="1"/>
</dbReference>
<evidence type="ECO:0000259" key="8">
    <source>
        <dbReference type="PROSITE" id="PS50928"/>
    </source>
</evidence>
<reference evidence="9 10" key="1">
    <citation type="journal article" date="2013" name="Genome Announc.">
        <title>Complete Genome Sequence of the Porcine Strain Brachyspira pilosicoli P43/6/78(T.).</title>
        <authorList>
            <person name="Lin C."/>
            <person name="den Bakker H.C."/>
            <person name="Suzuki H."/>
            <person name="Lefebure T."/>
            <person name="Ponnala L."/>
            <person name="Sun Q."/>
            <person name="Stanhope M.J."/>
            <person name="Wiedmann M."/>
            <person name="Duhamel G.E."/>
        </authorList>
    </citation>
    <scope>NUCLEOTIDE SEQUENCE [LARGE SCALE GENOMIC DNA]</scope>
    <source>
        <strain evidence="9 10">P43/6/78</strain>
    </source>
</reference>
<dbReference type="PANTHER" id="PTHR30151">
    <property type="entry name" value="ALKANE SULFONATE ABC TRANSPORTER-RELATED, MEMBRANE SUBUNIT"/>
    <property type="match status" value="1"/>
</dbReference>
<dbReference type="GO" id="GO:0005886">
    <property type="term" value="C:plasma membrane"/>
    <property type="evidence" value="ECO:0007669"/>
    <property type="project" value="UniProtKB-SubCell"/>
</dbReference>
<evidence type="ECO:0000313" key="10">
    <source>
        <dbReference type="Proteomes" id="UP000010793"/>
    </source>
</evidence>
<evidence type="ECO:0000256" key="3">
    <source>
        <dbReference type="ARBA" id="ARBA00022475"/>
    </source>
</evidence>
<comment type="subcellular location">
    <subcellularLocation>
        <location evidence="1 7">Cell membrane</location>
        <topology evidence="1 7">Multi-pass membrane protein</topology>
    </subcellularLocation>
</comment>
<dbReference type="NCBIfam" id="NF040733">
    <property type="entry name" value="ABC_perm_U"/>
    <property type="match status" value="1"/>
</dbReference>
<evidence type="ECO:0000256" key="5">
    <source>
        <dbReference type="ARBA" id="ARBA00022989"/>
    </source>
</evidence>
<dbReference type="Pfam" id="PF00528">
    <property type="entry name" value="BPD_transp_1"/>
    <property type="match status" value="1"/>
</dbReference>
<dbReference type="PANTHER" id="PTHR30151:SF0">
    <property type="entry name" value="ABC TRANSPORTER PERMEASE PROTEIN MJ0413-RELATED"/>
    <property type="match status" value="1"/>
</dbReference>
<dbReference type="EMBL" id="CP002873">
    <property type="protein sequence ID" value="AGA66254.1"/>
    <property type="molecule type" value="Genomic_DNA"/>
</dbReference>
<proteinExistence type="inferred from homology"/>
<evidence type="ECO:0000256" key="2">
    <source>
        <dbReference type="ARBA" id="ARBA00022448"/>
    </source>
</evidence>